<geneLocation type="plasmid" evidence="5 6">
    <name>unnamed1</name>
</geneLocation>
<evidence type="ECO:0000313" key="5">
    <source>
        <dbReference type="EMBL" id="UOE36500.1"/>
    </source>
</evidence>
<evidence type="ECO:0000259" key="4">
    <source>
        <dbReference type="PROSITE" id="PS00083"/>
    </source>
</evidence>
<proteinExistence type="inferred from homology"/>
<dbReference type="InterPro" id="IPR012786">
    <property type="entry name" value="Protocat_dOase_a"/>
</dbReference>
<protein>
    <submittedName>
        <fullName evidence="5">Protocatechuate 3,4-dioxygenase subunit alpha</fullName>
        <ecNumber evidence="5">1.13.11.3</ecNumber>
    </submittedName>
</protein>
<comment type="similarity">
    <text evidence="1">Belongs to the intradiol ring-cleavage dioxygenase family.</text>
</comment>
<evidence type="ECO:0000313" key="6">
    <source>
        <dbReference type="Proteomes" id="UP000831390"/>
    </source>
</evidence>
<dbReference type="PANTHER" id="PTHR33711">
    <property type="entry name" value="DIOXYGENASE, PUTATIVE (AFU_ORTHOLOGUE AFUA_2G02910)-RELATED"/>
    <property type="match status" value="1"/>
</dbReference>
<dbReference type="GO" id="GO:0018578">
    <property type="term" value="F:protocatechuate 3,4-dioxygenase activity"/>
    <property type="evidence" value="ECO:0007669"/>
    <property type="project" value="UniProtKB-EC"/>
</dbReference>
<keyword evidence="6" id="KW-1185">Reference proteome</keyword>
<dbReference type="PANTHER" id="PTHR33711:SF9">
    <property type="entry name" value="PROTOCATECHUATE 3,4-DIOXYGENASE ALPHA CHAIN"/>
    <property type="match status" value="1"/>
</dbReference>
<reference evidence="5 6" key="1">
    <citation type="submission" date="2022-03" db="EMBL/GenBank/DDBJ databases">
        <title>Hymenobactersp. isolated from the air.</title>
        <authorList>
            <person name="Won M."/>
            <person name="Kwon S.-W."/>
        </authorList>
    </citation>
    <scope>NUCLEOTIDE SEQUENCE [LARGE SCALE GENOMIC DNA]</scope>
    <source>
        <strain evidence="5 6">KACC 22596</strain>
        <plasmid evidence="5 6">unnamed1</plasmid>
    </source>
</reference>
<dbReference type="EMBL" id="CP094535">
    <property type="protein sequence ID" value="UOE36500.1"/>
    <property type="molecule type" value="Genomic_DNA"/>
</dbReference>
<dbReference type="NCBIfam" id="TIGR02423">
    <property type="entry name" value="protocat_alph"/>
    <property type="match status" value="1"/>
</dbReference>
<evidence type="ECO:0000256" key="3">
    <source>
        <dbReference type="ARBA" id="ARBA00023002"/>
    </source>
</evidence>
<dbReference type="InterPro" id="IPR000627">
    <property type="entry name" value="Intradiol_dOase_C"/>
</dbReference>
<dbReference type="Pfam" id="PF00775">
    <property type="entry name" value="Dioxygenase_C"/>
    <property type="match status" value="1"/>
</dbReference>
<feature type="domain" description="Intradiol ring-cleavage dioxygenases" evidence="4">
    <location>
        <begin position="49"/>
        <end position="77"/>
    </location>
</feature>
<dbReference type="EC" id="1.13.11.3" evidence="5"/>
<dbReference type="SUPFAM" id="SSF49482">
    <property type="entry name" value="Aromatic compound dioxygenase"/>
    <property type="match status" value="1"/>
</dbReference>
<organism evidence="5 6">
    <name type="scientific">Hymenobacter monticola</name>
    <dbReference type="NCBI Taxonomy" id="1705399"/>
    <lineage>
        <taxon>Bacteria</taxon>
        <taxon>Pseudomonadati</taxon>
        <taxon>Bacteroidota</taxon>
        <taxon>Cytophagia</taxon>
        <taxon>Cytophagales</taxon>
        <taxon>Hymenobacteraceae</taxon>
        <taxon>Hymenobacter</taxon>
    </lineage>
</organism>
<name>A0ABY4BBG9_9BACT</name>
<gene>
    <name evidence="5" type="primary">pcaG</name>
    <name evidence="5" type="ORF">MTP16_23725</name>
</gene>
<dbReference type="InterPro" id="IPR015889">
    <property type="entry name" value="Intradiol_dOase_core"/>
</dbReference>
<dbReference type="PROSITE" id="PS00083">
    <property type="entry name" value="INTRADIOL_DIOXYGENAS"/>
    <property type="match status" value="1"/>
</dbReference>
<evidence type="ECO:0000256" key="2">
    <source>
        <dbReference type="ARBA" id="ARBA00022964"/>
    </source>
</evidence>
<evidence type="ECO:0000256" key="1">
    <source>
        <dbReference type="ARBA" id="ARBA00007825"/>
    </source>
</evidence>
<dbReference type="Gene3D" id="2.60.130.10">
    <property type="entry name" value="Aromatic compound dioxygenase"/>
    <property type="match status" value="1"/>
</dbReference>
<keyword evidence="5" id="KW-0614">Plasmid</keyword>
<sequence>MERLRQTPSQTVGPFFAYSLTAQQYGYPYDSIVHHALLGPATPGEHIYITGRVLDGQGAPVPDAVVELWQANAQGQYRTAPINPRDDDGSEFTGFGRVGTGTQAGAVFRFETIKPGAIGPGQAPHINVTLFMRGSLHGLRTRLYFEDEAAANGQDELLNAVPSERRATLLARCVAGGGLPGYHLDIHLQGAEETVFFDV</sequence>
<accession>A0ABY4BBG9</accession>
<dbReference type="InterPro" id="IPR050770">
    <property type="entry name" value="Intradiol_RC_Dioxygenase"/>
</dbReference>
<dbReference type="RefSeq" id="WP_243520425.1">
    <property type="nucleotide sequence ID" value="NZ_CP094535.1"/>
</dbReference>
<keyword evidence="3 5" id="KW-0560">Oxidoreductase</keyword>
<dbReference type="Proteomes" id="UP000831390">
    <property type="component" value="Plasmid unnamed1"/>
</dbReference>
<keyword evidence="2" id="KW-0223">Dioxygenase</keyword>